<dbReference type="EMBL" id="JAIPUX010003289">
    <property type="protein sequence ID" value="KAH0620417.1"/>
    <property type="molecule type" value="Genomic_DNA"/>
</dbReference>
<evidence type="ECO:0000313" key="1">
    <source>
        <dbReference type="EMBL" id="KAH0620417.1"/>
    </source>
</evidence>
<name>A0ABQ7ST26_PHRPL</name>
<keyword evidence="2" id="KW-1185">Reference proteome</keyword>
<organism evidence="1 2">
    <name type="scientific">Phrynosoma platyrhinos</name>
    <name type="common">Desert horned lizard</name>
    <dbReference type="NCBI Taxonomy" id="52577"/>
    <lineage>
        <taxon>Eukaryota</taxon>
        <taxon>Metazoa</taxon>
        <taxon>Chordata</taxon>
        <taxon>Craniata</taxon>
        <taxon>Vertebrata</taxon>
        <taxon>Euteleostomi</taxon>
        <taxon>Lepidosauria</taxon>
        <taxon>Squamata</taxon>
        <taxon>Bifurcata</taxon>
        <taxon>Unidentata</taxon>
        <taxon>Episquamata</taxon>
        <taxon>Toxicofera</taxon>
        <taxon>Iguania</taxon>
        <taxon>Phrynosomatidae</taxon>
        <taxon>Phrynosomatinae</taxon>
        <taxon>Phrynosoma</taxon>
    </lineage>
</organism>
<sequence length="95" mass="10982">MIVSSSETKIFSQTPFSRPISVKLMTLAGVWKTTFKKKNITFTPVMDEFIMSLHSQSRNYRLNQGSYNPNLKDLSRDSDEQVTSRLLIHRVTISR</sequence>
<proteinExistence type="predicted"/>
<dbReference type="Proteomes" id="UP000826234">
    <property type="component" value="Unassembled WGS sequence"/>
</dbReference>
<protein>
    <submittedName>
        <fullName evidence="1">Uncharacterized protein</fullName>
    </submittedName>
</protein>
<evidence type="ECO:0000313" key="2">
    <source>
        <dbReference type="Proteomes" id="UP000826234"/>
    </source>
</evidence>
<reference evidence="1 2" key="1">
    <citation type="journal article" date="2022" name="Gigascience">
        <title>A chromosome-level genome assembly and annotation of the desert horned lizard, Phrynosoma platyrhinos, provides insight into chromosomal rearrangements among reptiles.</title>
        <authorList>
            <person name="Koochekian N."/>
            <person name="Ascanio A."/>
            <person name="Farleigh K."/>
            <person name="Card D.C."/>
            <person name="Schield D.R."/>
            <person name="Castoe T.A."/>
            <person name="Jezkova T."/>
        </authorList>
    </citation>
    <scope>NUCLEOTIDE SEQUENCE [LARGE SCALE GENOMIC DNA]</scope>
    <source>
        <strain evidence="1">NK-2021</strain>
    </source>
</reference>
<accession>A0ABQ7ST26</accession>
<gene>
    <name evidence="1" type="ORF">JD844_020842</name>
</gene>
<comment type="caution">
    <text evidence="1">The sequence shown here is derived from an EMBL/GenBank/DDBJ whole genome shotgun (WGS) entry which is preliminary data.</text>
</comment>